<feature type="domain" description="GAF" evidence="2">
    <location>
        <begin position="150"/>
        <end position="316"/>
    </location>
</feature>
<dbReference type="Pfam" id="PF13185">
    <property type="entry name" value="GAF_2"/>
    <property type="match status" value="1"/>
</dbReference>
<dbReference type="Gene3D" id="3.30.450.40">
    <property type="match status" value="1"/>
</dbReference>
<dbReference type="InterPro" id="IPR013656">
    <property type="entry name" value="PAS_4"/>
</dbReference>
<sequence length="444" mass="47685">MTAAPGQHPLSAVPAGAGQAAEEDLRVLFGQSIAVFASLAGPAHVVETANPAFFATIGEHRARTGVPLVELVPELVGQGFIALLDRVYRSGEPYTGRDVRVVLDTGPHAREAFFDFTYEPRRDAEGDVVGISVIGVETTQVKHAQRLMTEHRVLLEQIARQAPLTEVLDGMARCIENLTPEEVLVSVLLADPDARHLRHGAAPSLPDFYNQAIDGIATGEGVGSCGTAAHRREPVIVTDIATDPFWDDFRELAGRADLAACWSTPIVARDGSLLGTFAMYHRVPRAPQDSDLALARVFAGTAALAIERHHGEQARRDAETRAEAARDELAKAMRTEQKLRAEAEERAEAAAELADRMRAAAAAQAAVPHPEQCRLGSADGCTAPAELKVADSWGDSAWGCHAHAEEAILNVRSAFIANEELGGLAAYLNRRPARARQVERPRTG</sequence>
<dbReference type="SUPFAM" id="SSF55781">
    <property type="entry name" value="GAF domain-like"/>
    <property type="match status" value="1"/>
</dbReference>
<dbReference type="InterPro" id="IPR003018">
    <property type="entry name" value="GAF"/>
</dbReference>
<reference evidence="3 4" key="1">
    <citation type="submission" date="2020-08" db="EMBL/GenBank/DDBJ databases">
        <title>Genomic Encyclopedia of Type Strains, Phase III (KMG-III): the genomes of soil and plant-associated and newly described type strains.</title>
        <authorList>
            <person name="Whitman W."/>
        </authorList>
    </citation>
    <scope>NUCLEOTIDE SEQUENCE [LARGE SCALE GENOMIC DNA]</scope>
    <source>
        <strain evidence="3 4">CECT 8640</strain>
    </source>
</reference>
<name>A0A841CK25_9PSEU</name>
<keyword evidence="1" id="KW-0175">Coiled coil</keyword>
<evidence type="ECO:0000313" key="4">
    <source>
        <dbReference type="Proteomes" id="UP000547510"/>
    </source>
</evidence>
<dbReference type="InterPro" id="IPR029016">
    <property type="entry name" value="GAF-like_dom_sf"/>
</dbReference>
<dbReference type="EMBL" id="JACHJN010000005">
    <property type="protein sequence ID" value="MBB5957313.1"/>
    <property type="molecule type" value="Genomic_DNA"/>
</dbReference>
<proteinExistence type="predicted"/>
<dbReference type="RefSeq" id="WP_184692210.1">
    <property type="nucleotide sequence ID" value="NZ_JACHJN010000005.1"/>
</dbReference>
<dbReference type="AlphaFoldDB" id="A0A841CK25"/>
<dbReference type="Pfam" id="PF08448">
    <property type="entry name" value="PAS_4"/>
    <property type="match status" value="1"/>
</dbReference>
<organism evidence="3 4">
    <name type="scientific">Saccharothrix tamanrassetensis</name>
    <dbReference type="NCBI Taxonomy" id="1051531"/>
    <lineage>
        <taxon>Bacteria</taxon>
        <taxon>Bacillati</taxon>
        <taxon>Actinomycetota</taxon>
        <taxon>Actinomycetes</taxon>
        <taxon>Pseudonocardiales</taxon>
        <taxon>Pseudonocardiaceae</taxon>
        <taxon>Saccharothrix</taxon>
    </lineage>
</organism>
<dbReference type="SMART" id="SM00065">
    <property type="entry name" value="GAF"/>
    <property type="match status" value="1"/>
</dbReference>
<dbReference type="Proteomes" id="UP000547510">
    <property type="component" value="Unassembled WGS sequence"/>
</dbReference>
<dbReference type="SUPFAM" id="SSF55785">
    <property type="entry name" value="PYP-like sensor domain (PAS domain)"/>
    <property type="match status" value="1"/>
</dbReference>
<protein>
    <submittedName>
        <fullName evidence="3">GAF domain-containing protein</fullName>
    </submittedName>
</protein>
<dbReference type="Gene3D" id="3.30.450.20">
    <property type="entry name" value="PAS domain"/>
    <property type="match status" value="1"/>
</dbReference>
<evidence type="ECO:0000256" key="1">
    <source>
        <dbReference type="SAM" id="Coils"/>
    </source>
</evidence>
<gene>
    <name evidence="3" type="ORF">FHS29_003906</name>
</gene>
<feature type="coiled-coil region" evidence="1">
    <location>
        <begin position="315"/>
        <end position="360"/>
    </location>
</feature>
<keyword evidence="4" id="KW-1185">Reference proteome</keyword>
<dbReference type="InterPro" id="IPR035965">
    <property type="entry name" value="PAS-like_dom_sf"/>
</dbReference>
<evidence type="ECO:0000259" key="2">
    <source>
        <dbReference type="SMART" id="SM00065"/>
    </source>
</evidence>
<comment type="caution">
    <text evidence="3">The sequence shown here is derived from an EMBL/GenBank/DDBJ whole genome shotgun (WGS) entry which is preliminary data.</text>
</comment>
<accession>A0A841CK25</accession>
<evidence type="ECO:0000313" key="3">
    <source>
        <dbReference type="EMBL" id="MBB5957313.1"/>
    </source>
</evidence>